<feature type="compositionally biased region" description="Polar residues" evidence="1">
    <location>
        <begin position="99"/>
        <end position="109"/>
    </location>
</feature>
<evidence type="ECO:0000313" key="2">
    <source>
        <dbReference type="EMBL" id="TPX60682.1"/>
    </source>
</evidence>
<organism evidence="2 3">
    <name type="scientific">Powellomyces hirtus</name>
    <dbReference type="NCBI Taxonomy" id="109895"/>
    <lineage>
        <taxon>Eukaryota</taxon>
        <taxon>Fungi</taxon>
        <taxon>Fungi incertae sedis</taxon>
        <taxon>Chytridiomycota</taxon>
        <taxon>Chytridiomycota incertae sedis</taxon>
        <taxon>Chytridiomycetes</taxon>
        <taxon>Spizellomycetales</taxon>
        <taxon>Powellomycetaceae</taxon>
        <taxon>Powellomyces</taxon>
    </lineage>
</organism>
<proteinExistence type="predicted"/>
<feature type="region of interest" description="Disordered" evidence="1">
    <location>
        <begin position="98"/>
        <end position="190"/>
    </location>
</feature>
<feature type="region of interest" description="Disordered" evidence="1">
    <location>
        <begin position="28"/>
        <end position="65"/>
    </location>
</feature>
<evidence type="ECO:0000313" key="3">
    <source>
        <dbReference type="Proteomes" id="UP000318582"/>
    </source>
</evidence>
<dbReference type="AlphaFoldDB" id="A0A507E9Z7"/>
<sequence length="190" mass="20182">MPLPSYNERKEQLRASTNNLYSHSTHNLYNATGASAGGFGGSATNLEDPEAALEGQESHHQPQNRRGSIMQVFSNELKKSWTSLGSLTAHAASALMGSSPLNRNTSSNEMLPGAGNRPRSTFDEESGSSANRAHSTNPGNEHTVPGGLMNYLSSPRGSTAGSDQHLLPRHNRGYGSQGTTARGRSNILPP</sequence>
<keyword evidence="3" id="KW-1185">Reference proteome</keyword>
<gene>
    <name evidence="2" type="ORF">PhCBS80983_g01633</name>
</gene>
<accession>A0A507E9Z7</accession>
<comment type="caution">
    <text evidence="2">The sequence shown here is derived from an EMBL/GenBank/DDBJ whole genome shotgun (WGS) entry which is preliminary data.</text>
</comment>
<dbReference type="Proteomes" id="UP000318582">
    <property type="component" value="Unassembled WGS sequence"/>
</dbReference>
<dbReference type="EMBL" id="QEAQ01000013">
    <property type="protein sequence ID" value="TPX60682.1"/>
    <property type="molecule type" value="Genomic_DNA"/>
</dbReference>
<reference evidence="2 3" key="1">
    <citation type="journal article" date="2019" name="Sci. Rep.">
        <title>Comparative genomics of chytrid fungi reveal insights into the obligate biotrophic and pathogenic lifestyle of Synchytrium endobioticum.</title>
        <authorList>
            <person name="van de Vossenberg B.T.L.H."/>
            <person name="Warris S."/>
            <person name="Nguyen H.D.T."/>
            <person name="van Gent-Pelzer M.P.E."/>
            <person name="Joly D.L."/>
            <person name="van de Geest H.C."/>
            <person name="Bonants P.J.M."/>
            <person name="Smith D.S."/>
            <person name="Levesque C.A."/>
            <person name="van der Lee T.A.J."/>
        </authorList>
    </citation>
    <scope>NUCLEOTIDE SEQUENCE [LARGE SCALE GENOMIC DNA]</scope>
    <source>
        <strain evidence="2 3">CBS 809.83</strain>
    </source>
</reference>
<name>A0A507E9Z7_9FUNG</name>
<evidence type="ECO:0000256" key="1">
    <source>
        <dbReference type="SAM" id="MobiDB-lite"/>
    </source>
</evidence>
<protein>
    <submittedName>
        <fullName evidence="2">Uncharacterized protein</fullName>
    </submittedName>
</protein>
<feature type="compositionally biased region" description="Polar residues" evidence="1">
    <location>
        <begin position="151"/>
        <end position="162"/>
    </location>
</feature>
<feature type="compositionally biased region" description="Polar residues" evidence="1">
    <location>
        <begin position="127"/>
        <end position="140"/>
    </location>
</feature>